<feature type="region of interest" description="Disordered" evidence="1">
    <location>
        <begin position="77"/>
        <end position="104"/>
    </location>
</feature>
<dbReference type="EMBL" id="JANJYI010000009">
    <property type="protein sequence ID" value="KAK2633859.1"/>
    <property type="molecule type" value="Genomic_DNA"/>
</dbReference>
<organism evidence="2 3">
    <name type="scientific">Dipteronia dyeriana</name>
    <dbReference type="NCBI Taxonomy" id="168575"/>
    <lineage>
        <taxon>Eukaryota</taxon>
        <taxon>Viridiplantae</taxon>
        <taxon>Streptophyta</taxon>
        <taxon>Embryophyta</taxon>
        <taxon>Tracheophyta</taxon>
        <taxon>Spermatophyta</taxon>
        <taxon>Magnoliopsida</taxon>
        <taxon>eudicotyledons</taxon>
        <taxon>Gunneridae</taxon>
        <taxon>Pentapetalae</taxon>
        <taxon>rosids</taxon>
        <taxon>malvids</taxon>
        <taxon>Sapindales</taxon>
        <taxon>Sapindaceae</taxon>
        <taxon>Hippocastanoideae</taxon>
        <taxon>Acereae</taxon>
        <taxon>Dipteronia</taxon>
    </lineage>
</organism>
<evidence type="ECO:0000313" key="2">
    <source>
        <dbReference type="EMBL" id="KAK2633859.1"/>
    </source>
</evidence>
<reference evidence="2" key="1">
    <citation type="journal article" date="2023" name="Plant J.">
        <title>Genome sequences and population genomics provide insights into the demographic history, inbreeding, and mutation load of two 'living fossil' tree species of Dipteronia.</title>
        <authorList>
            <person name="Feng Y."/>
            <person name="Comes H.P."/>
            <person name="Chen J."/>
            <person name="Zhu S."/>
            <person name="Lu R."/>
            <person name="Zhang X."/>
            <person name="Li P."/>
            <person name="Qiu J."/>
            <person name="Olsen K.M."/>
            <person name="Qiu Y."/>
        </authorList>
    </citation>
    <scope>NUCLEOTIDE SEQUENCE</scope>
    <source>
        <strain evidence="2">KIB01</strain>
    </source>
</reference>
<dbReference type="Proteomes" id="UP001280121">
    <property type="component" value="Unassembled WGS sequence"/>
</dbReference>
<gene>
    <name evidence="2" type="ORF">Ddye_028651</name>
</gene>
<name>A0AAD9TE33_9ROSI</name>
<accession>A0AAD9TE33</accession>
<proteinExistence type="predicted"/>
<evidence type="ECO:0000313" key="3">
    <source>
        <dbReference type="Proteomes" id="UP001280121"/>
    </source>
</evidence>
<comment type="caution">
    <text evidence="2">The sequence shown here is derived from an EMBL/GenBank/DDBJ whole genome shotgun (WGS) entry which is preliminary data.</text>
</comment>
<keyword evidence="3" id="KW-1185">Reference proteome</keyword>
<dbReference type="AlphaFoldDB" id="A0AAD9TE33"/>
<evidence type="ECO:0000256" key="1">
    <source>
        <dbReference type="SAM" id="MobiDB-lite"/>
    </source>
</evidence>
<protein>
    <submittedName>
        <fullName evidence="2">Uncharacterized protein</fullName>
    </submittedName>
</protein>
<sequence>MLGVNTIIDDITFTVENGEHFIYNITKKKDRQIYLKKRSEKKTSYLGITGNIKKYHRKYYIRGLLLHHLLIHFRSTPSPSISSPSSLPISSSSSYSSSSNLALR</sequence>